<accession>A0ABQ4XJ54</accession>
<evidence type="ECO:0000256" key="1">
    <source>
        <dbReference type="SAM" id="Coils"/>
    </source>
</evidence>
<evidence type="ECO:0000313" key="3">
    <source>
        <dbReference type="Proteomes" id="UP001151760"/>
    </source>
</evidence>
<reference evidence="2" key="1">
    <citation type="journal article" date="2022" name="Int. J. Mol. Sci.">
        <title>Draft Genome of Tanacetum Coccineum: Genomic Comparison of Closely Related Tanacetum-Family Plants.</title>
        <authorList>
            <person name="Yamashiro T."/>
            <person name="Shiraishi A."/>
            <person name="Nakayama K."/>
            <person name="Satake H."/>
        </authorList>
    </citation>
    <scope>NUCLEOTIDE SEQUENCE</scope>
</reference>
<protein>
    <submittedName>
        <fullName evidence="2">Uncharacterized protein</fullName>
    </submittedName>
</protein>
<keyword evidence="3" id="KW-1185">Reference proteome</keyword>
<dbReference type="Proteomes" id="UP001151760">
    <property type="component" value="Unassembled WGS sequence"/>
</dbReference>
<organism evidence="2 3">
    <name type="scientific">Tanacetum coccineum</name>
    <dbReference type="NCBI Taxonomy" id="301880"/>
    <lineage>
        <taxon>Eukaryota</taxon>
        <taxon>Viridiplantae</taxon>
        <taxon>Streptophyta</taxon>
        <taxon>Embryophyta</taxon>
        <taxon>Tracheophyta</taxon>
        <taxon>Spermatophyta</taxon>
        <taxon>Magnoliopsida</taxon>
        <taxon>eudicotyledons</taxon>
        <taxon>Gunneridae</taxon>
        <taxon>Pentapetalae</taxon>
        <taxon>asterids</taxon>
        <taxon>campanulids</taxon>
        <taxon>Asterales</taxon>
        <taxon>Asteraceae</taxon>
        <taxon>Asteroideae</taxon>
        <taxon>Anthemideae</taxon>
        <taxon>Anthemidinae</taxon>
        <taxon>Tanacetum</taxon>
    </lineage>
</organism>
<gene>
    <name evidence="2" type="ORF">Tco_0679639</name>
</gene>
<evidence type="ECO:0000313" key="2">
    <source>
        <dbReference type="EMBL" id="GJS65075.1"/>
    </source>
</evidence>
<reference evidence="2" key="2">
    <citation type="submission" date="2022-01" db="EMBL/GenBank/DDBJ databases">
        <authorList>
            <person name="Yamashiro T."/>
            <person name="Shiraishi A."/>
            <person name="Satake H."/>
            <person name="Nakayama K."/>
        </authorList>
    </citation>
    <scope>NUCLEOTIDE SEQUENCE</scope>
</reference>
<name>A0ABQ4XJ54_9ASTR</name>
<dbReference type="EMBL" id="BQNB010009551">
    <property type="protein sequence ID" value="GJS65075.1"/>
    <property type="molecule type" value="Genomic_DNA"/>
</dbReference>
<proteinExistence type="predicted"/>
<comment type="caution">
    <text evidence="2">The sequence shown here is derived from an EMBL/GenBank/DDBJ whole genome shotgun (WGS) entry which is preliminary data.</text>
</comment>
<sequence length="268" mass="31353">MQKNVLKHQFENFSTASNESLDKAYDRFQKLISQLEVHGALISKEDINQKFLRSLPFSWNQISLIMRNKPDIDDLYNNLRVYEDELKSTNEVSTASGDFGVSTAGGINQVPSTPCAHDVAYSFLHNQQPVLNLRMRIFSRWMENDLEELDLRCRLYGLEGYDWSNEFEVEPVNYCFDGNLHFQVLLTVRGYEIALESLESRILGHEKNELAWGKKYEFQNYKLKCREIKINNLNMELEKVVKERDGLKDKIAKWKESSKNLDEILNIK</sequence>
<keyword evidence="1" id="KW-0175">Coiled coil</keyword>
<feature type="coiled-coil region" evidence="1">
    <location>
        <begin position="188"/>
        <end position="257"/>
    </location>
</feature>
<dbReference type="Pfam" id="PF14223">
    <property type="entry name" value="Retrotran_gag_2"/>
    <property type="match status" value="1"/>
</dbReference>